<comment type="caution">
    <text evidence="2">The sequence shown here is derived from an EMBL/GenBank/DDBJ whole genome shotgun (WGS) entry which is preliminary data.</text>
</comment>
<accession>A0AAD7DPR9</accession>
<feature type="region of interest" description="Disordered" evidence="1">
    <location>
        <begin position="543"/>
        <end position="602"/>
    </location>
</feature>
<feature type="compositionally biased region" description="Pro residues" evidence="1">
    <location>
        <begin position="170"/>
        <end position="179"/>
    </location>
</feature>
<name>A0AAD7DPR9_9AGAR</name>
<feature type="region of interest" description="Disordered" evidence="1">
    <location>
        <begin position="151"/>
        <end position="286"/>
    </location>
</feature>
<dbReference type="EMBL" id="JARKIB010000663">
    <property type="protein sequence ID" value="KAJ7695265.1"/>
    <property type="molecule type" value="Genomic_DNA"/>
</dbReference>
<evidence type="ECO:0000313" key="2">
    <source>
        <dbReference type="EMBL" id="KAJ7695265.1"/>
    </source>
</evidence>
<reference evidence="2" key="1">
    <citation type="submission" date="2023-03" db="EMBL/GenBank/DDBJ databases">
        <title>Massive genome expansion in bonnet fungi (Mycena s.s.) driven by repeated elements and novel gene families across ecological guilds.</title>
        <authorList>
            <consortium name="Lawrence Berkeley National Laboratory"/>
            <person name="Harder C.B."/>
            <person name="Miyauchi S."/>
            <person name="Viragh M."/>
            <person name="Kuo A."/>
            <person name="Thoen E."/>
            <person name="Andreopoulos B."/>
            <person name="Lu D."/>
            <person name="Skrede I."/>
            <person name="Drula E."/>
            <person name="Henrissat B."/>
            <person name="Morin E."/>
            <person name="Kohler A."/>
            <person name="Barry K."/>
            <person name="LaButti K."/>
            <person name="Morin E."/>
            <person name="Salamov A."/>
            <person name="Lipzen A."/>
            <person name="Mereny Z."/>
            <person name="Hegedus B."/>
            <person name="Baldrian P."/>
            <person name="Stursova M."/>
            <person name="Weitz H."/>
            <person name="Taylor A."/>
            <person name="Grigoriev I.V."/>
            <person name="Nagy L.G."/>
            <person name="Martin F."/>
            <person name="Kauserud H."/>
        </authorList>
    </citation>
    <scope>NUCLEOTIDE SEQUENCE</scope>
    <source>
        <strain evidence="2">CBHHK182m</strain>
    </source>
</reference>
<organism evidence="2 3">
    <name type="scientific">Mycena metata</name>
    <dbReference type="NCBI Taxonomy" id="1033252"/>
    <lineage>
        <taxon>Eukaryota</taxon>
        <taxon>Fungi</taxon>
        <taxon>Dikarya</taxon>
        <taxon>Basidiomycota</taxon>
        <taxon>Agaricomycotina</taxon>
        <taxon>Agaricomycetes</taxon>
        <taxon>Agaricomycetidae</taxon>
        <taxon>Agaricales</taxon>
        <taxon>Marasmiineae</taxon>
        <taxon>Mycenaceae</taxon>
        <taxon>Mycena</taxon>
    </lineage>
</organism>
<dbReference type="Proteomes" id="UP001215598">
    <property type="component" value="Unassembled WGS sequence"/>
</dbReference>
<evidence type="ECO:0000313" key="3">
    <source>
        <dbReference type="Proteomes" id="UP001215598"/>
    </source>
</evidence>
<evidence type="ECO:0000256" key="1">
    <source>
        <dbReference type="SAM" id="MobiDB-lite"/>
    </source>
</evidence>
<protein>
    <submittedName>
        <fullName evidence="2">Uncharacterized protein</fullName>
    </submittedName>
</protein>
<sequence length="602" mass="65486">MAPERKTAAAAPEDDPDSIIWVAPDDPRAPWSAFWPNQACTDIIFYFDADHIENSEAQVVMPIINTLRVIMADFFSRYAEFPWDVAAYVASLTAAVEYLLNKHLPVERFHDYQDMLWEVPADIATQLEHAGVEMVRDDFVLPRVSIREPPPPKKLPAWFSKPVKTEAPDPPKSPAPSPPKKPRTGPGPGSPPPVLKAEAPAPSSTVKVRAFGSPPARAPSVESSVASTSGRTPRSKGKLPATDRKTRSANAPEPSKDTKPPKASGSKPKKLKEIAAEESDKDVGPSTREEMLLASLHDDPAPPGKWLEGSARPFAAWKKAPHAFIRDFLLPMLWEELPIGCVSCDNRGIPCKLSPGNPRCEPCKKGGGKCSRASKGTEQLVLLDRLRPYMSQSPDAFIDSIIQALHARRNAELHFRLLAHAMETLHVANDKVLLVYANASHQLDDAARDQFFEDPEDRLHIEHLVRRGMEKKSMEQRQLEHLQANPTSGVLRHDEAQPHSLTNSYHVPLAPASLAPLDPALDLSGVVPEVFVSKSRGAAPVTVAPSAATSPAQVQGSSASSLKFGDVDPLLLGPGSPPKASSSKPSTPKSPDKFPGFEKKSE</sequence>
<feature type="compositionally biased region" description="Low complexity" evidence="1">
    <location>
        <begin position="543"/>
        <end position="555"/>
    </location>
</feature>
<feature type="compositionally biased region" description="Low complexity" evidence="1">
    <location>
        <begin position="567"/>
        <end position="589"/>
    </location>
</feature>
<feature type="compositionally biased region" description="Polar residues" evidence="1">
    <location>
        <begin position="221"/>
        <end position="232"/>
    </location>
</feature>
<keyword evidence="3" id="KW-1185">Reference proteome</keyword>
<feature type="compositionally biased region" description="Basic and acidic residues" evidence="1">
    <location>
        <begin position="590"/>
        <end position="602"/>
    </location>
</feature>
<proteinExistence type="predicted"/>
<dbReference type="AlphaFoldDB" id="A0AAD7DPR9"/>
<gene>
    <name evidence="2" type="ORF">B0H16DRAFT_1485397</name>
</gene>